<comment type="subcellular location">
    <subcellularLocation>
        <location evidence="1">Membrane</location>
        <topology evidence="1">Multi-pass membrane protein</topology>
    </subcellularLocation>
</comment>
<keyword evidence="4 5" id="KW-0472">Membrane</keyword>
<feature type="transmembrane region" description="Helical" evidence="5">
    <location>
        <begin position="348"/>
        <end position="373"/>
    </location>
</feature>
<dbReference type="PRINTS" id="PR00447">
    <property type="entry name" value="NATRESASSCMP"/>
</dbReference>
<name>A0ABP1CKZ5_9APHY</name>
<dbReference type="Proteomes" id="UP001497453">
    <property type="component" value="Chromosome 1"/>
</dbReference>
<dbReference type="InterPro" id="IPR001046">
    <property type="entry name" value="NRAMP_fam"/>
</dbReference>
<feature type="transmembrane region" description="Helical" evidence="5">
    <location>
        <begin position="393"/>
        <end position="418"/>
    </location>
</feature>
<reference evidence="7" key="1">
    <citation type="submission" date="2024-04" db="EMBL/GenBank/DDBJ databases">
        <authorList>
            <person name="Shaw F."/>
            <person name="Minotto A."/>
        </authorList>
    </citation>
    <scope>NUCLEOTIDE SEQUENCE [LARGE SCALE GENOMIC DNA]</scope>
</reference>
<feature type="transmembrane region" description="Helical" evidence="5">
    <location>
        <begin position="246"/>
        <end position="270"/>
    </location>
</feature>
<evidence type="ECO:0000256" key="1">
    <source>
        <dbReference type="ARBA" id="ARBA00004141"/>
    </source>
</evidence>
<keyword evidence="7" id="KW-1185">Reference proteome</keyword>
<accession>A0ABP1CKZ5</accession>
<feature type="transmembrane region" description="Helical" evidence="5">
    <location>
        <begin position="584"/>
        <end position="606"/>
    </location>
</feature>
<evidence type="ECO:0000313" key="6">
    <source>
        <dbReference type="EMBL" id="CAL1696362.1"/>
    </source>
</evidence>
<gene>
    <name evidence="6" type="ORF">GFSPODELE1_LOCUS1152</name>
</gene>
<feature type="transmembrane region" description="Helical" evidence="5">
    <location>
        <begin position="199"/>
        <end position="226"/>
    </location>
</feature>
<sequence>MPPRSLLNHESPLGESKSEVAAAVVPQVNRTWTNNTKSIFTTVAHHVKKHVGVGIICSVAYFDPGNWSVDLQAGSEFGYRPMLFVILLAGLGAMVLQTLSHRLGCVTGYDLATHCRLLLHDRPKYRRLFRYAALYPLYVLCEIAIISTDLAELLGSAIGLCLIFPTLPLYAGVLLTASDVLVFLLLGDPSRGQGRPVKTFEYTIIALVFAVMACFIVLLVRVSPVWPDVFLGYVPSKALFQTNPNALYAAVGILGATIMPHALFLGSYLATQDRVARPDEPLPSPVNASPDPSSRNFRSRFTRWFHSLFEISRKERIAASRDYRDKYGRENKDLGFIQAHMNHGLVDVISSLMCVAVPINSAILVIAATVFHGTNDSTPAGLFDAYDLIKAHIGKAAAFLFALALLCAGQTASITATLAGQIVSEGFIEWRISPFLRRIVTRMIGLIPSMVVAIGVGRDGIDILLVASQVALSIVLPFVAFPLIWLTSSTSVMRVKKPIPITESPETRSMDQLPDELELQVPETTNDVVPEILETPISSEEEKKCAVVIEEKGEYVPNQGLSSEENSVLEDEYIDYSNGWTMTLLVSLIFCVVLGANLYVIVVLALGKK</sequence>
<evidence type="ECO:0000256" key="5">
    <source>
        <dbReference type="SAM" id="Phobius"/>
    </source>
</evidence>
<evidence type="ECO:0008006" key="8">
    <source>
        <dbReference type="Google" id="ProtNLM"/>
    </source>
</evidence>
<keyword evidence="3 5" id="KW-1133">Transmembrane helix</keyword>
<proteinExistence type="predicted"/>
<feature type="transmembrane region" description="Helical" evidence="5">
    <location>
        <begin position="128"/>
        <end position="147"/>
    </location>
</feature>
<dbReference type="EMBL" id="OZ037944">
    <property type="protein sequence ID" value="CAL1696362.1"/>
    <property type="molecule type" value="Genomic_DNA"/>
</dbReference>
<organism evidence="6 7">
    <name type="scientific">Somion occarium</name>
    <dbReference type="NCBI Taxonomy" id="3059160"/>
    <lineage>
        <taxon>Eukaryota</taxon>
        <taxon>Fungi</taxon>
        <taxon>Dikarya</taxon>
        <taxon>Basidiomycota</taxon>
        <taxon>Agaricomycotina</taxon>
        <taxon>Agaricomycetes</taxon>
        <taxon>Polyporales</taxon>
        <taxon>Cerrenaceae</taxon>
        <taxon>Somion</taxon>
    </lineage>
</organism>
<feature type="transmembrane region" description="Helical" evidence="5">
    <location>
        <begin position="167"/>
        <end position="187"/>
    </location>
</feature>
<feature type="transmembrane region" description="Helical" evidence="5">
    <location>
        <begin position="77"/>
        <end position="96"/>
    </location>
</feature>
<feature type="transmembrane region" description="Helical" evidence="5">
    <location>
        <begin position="463"/>
        <end position="486"/>
    </location>
</feature>
<evidence type="ECO:0000256" key="4">
    <source>
        <dbReference type="ARBA" id="ARBA00023136"/>
    </source>
</evidence>
<dbReference type="PANTHER" id="PTHR11706:SF101">
    <property type="entry name" value="MANGANESE TRANSPORTER SMF1"/>
    <property type="match status" value="1"/>
</dbReference>
<evidence type="ECO:0000256" key="2">
    <source>
        <dbReference type="ARBA" id="ARBA00022692"/>
    </source>
</evidence>
<evidence type="ECO:0000256" key="3">
    <source>
        <dbReference type="ARBA" id="ARBA00022989"/>
    </source>
</evidence>
<keyword evidence="2 5" id="KW-0812">Transmembrane</keyword>
<evidence type="ECO:0000313" key="7">
    <source>
        <dbReference type="Proteomes" id="UP001497453"/>
    </source>
</evidence>
<dbReference type="NCBIfam" id="NF037982">
    <property type="entry name" value="Nramp_1"/>
    <property type="match status" value="2"/>
</dbReference>
<dbReference type="Pfam" id="PF01566">
    <property type="entry name" value="Nramp"/>
    <property type="match status" value="2"/>
</dbReference>
<dbReference type="NCBIfam" id="TIGR01197">
    <property type="entry name" value="nramp"/>
    <property type="match status" value="1"/>
</dbReference>
<feature type="transmembrane region" description="Helical" evidence="5">
    <location>
        <begin position="439"/>
        <end position="457"/>
    </location>
</feature>
<protein>
    <recommendedName>
        <fullName evidence="8">Natural resistance-associated macrophage protein</fullName>
    </recommendedName>
</protein>
<dbReference type="PANTHER" id="PTHR11706">
    <property type="entry name" value="SOLUTE CARRIER PROTEIN FAMILY 11 MEMBER"/>
    <property type="match status" value="1"/>
</dbReference>